<dbReference type="RefSeq" id="WP_345110863.1">
    <property type="nucleotide sequence ID" value="NZ_BAABDH010000016.1"/>
</dbReference>
<sequence length="104" mass="10387">MDPKPKQPASPAPTGPATRSTVYPDQPTVDPAPQPAESPPAESQPAPAPEAAPPAEPAGPTTPAAEPEQADGEQTLTDPTTPVQPDTSGETDPGASANNDAHPL</sequence>
<feature type="compositionally biased region" description="Low complexity" evidence="1">
    <location>
        <begin position="58"/>
        <end position="67"/>
    </location>
</feature>
<feature type="compositionally biased region" description="Pro residues" evidence="1">
    <location>
        <begin position="46"/>
        <end position="57"/>
    </location>
</feature>
<gene>
    <name evidence="2" type="ORF">GCM10022406_09730</name>
</gene>
<accession>A0ABP7MP21</accession>
<evidence type="ECO:0000313" key="2">
    <source>
        <dbReference type="EMBL" id="GAA3925828.1"/>
    </source>
</evidence>
<reference evidence="3" key="1">
    <citation type="journal article" date="2019" name="Int. J. Syst. Evol. Microbiol.">
        <title>The Global Catalogue of Microorganisms (GCM) 10K type strain sequencing project: providing services to taxonomists for standard genome sequencing and annotation.</title>
        <authorList>
            <consortium name="The Broad Institute Genomics Platform"/>
            <consortium name="The Broad Institute Genome Sequencing Center for Infectious Disease"/>
            <person name="Wu L."/>
            <person name="Ma J."/>
        </authorList>
    </citation>
    <scope>NUCLEOTIDE SEQUENCE [LARGE SCALE GENOMIC DNA]</scope>
    <source>
        <strain evidence="3">JCM 17214</strain>
    </source>
</reference>
<evidence type="ECO:0000256" key="1">
    <source>
        <dbReference type="SAM" id="MobiDB-lite"/>
    </source>
</evidence>
<dbReference type="Proteomes" id="UP001499909">
    <property type="component" value="Unassembled WGS sequence"/>
</dbReference>
<comment type="caution">
    <text evidence="2">The sequence shown here is derived from an EMBL/GenBank/DDBJ whole genome shotgun (WGS) entry which is preliminary data.</text>
</comment>
<keyword evidence="3" id="KW-1185">Reference proteome</keyword>
<feature type="compositionally biased region" description="Pro residues" evidence="1">
    <location>
        <begin position="1"/>
        <end position="14"/>
    </location>
</feature>
<evidence type="ECO:0000313" key="3">
    <source>
        <dbReference type="Proteomes" id="UP001499909"/>
    </source>
</evidence>
<organism evidence="2 3">
    <name type="scientific">Hymenobacter algoricola</name>
    <dbReference type="NCBI Taxonomy" id="486267"/>
    <lineage>
        <taxon>Bacteria</taxon>
        <taxon>Pseudomonadati</taxon>
        <taxon>Bacteroidota</taxon>
        <taxon>Cytophagia</taxon>
        <taxon>Cytophagales</taxon>
        <taxon>Hymenobacteraceae</taxon>
        <taxon>Hymenobacter</taxon>
    </lineage>
</organism>
<feature type="compositionally biased region" description="Polar residues" evidence="1">
    <location>
        <begin position="72"/>
        <end position="90"/>
    </location>
</feature>
<proteinExistence type="predicted"/>
<dbReference type="EMBL" id="BAABDH010000016">
    <property type="protein sequence ID" value="GAA3925828.1"/>
    <property type="molecule type" value="Genomic_DNA"/>
</dbReference>
<name>A0ABP7MP21_9BACT</name>
<protein>
    <submittedName>
        <fullName evidence="2">Uncharacterized protein</fullName>
    </submittedName>
</protein>
<feature type="region of interest" description="Disordered" evidence="1">
    <location>
        <begin position="1"/>
        <end position="104"/>
    </location>
</feature>